<sequence>MDHRQISSPSVPAIWSQNELATRLGSNNEAGIAYILEGPWHSSPKLFGFGLKCILSSLFRLKLAMQKIRNPLGRKFLRLISMGPLVESERIFPNTSAAKSRYITISGADSRDILALSLLALFSLIIIIIVIIFYKISYRDLGKSKESLGQKTINEIIMSLRKLMLQGLAIFSYLVYVIVALHFLNCEISH</sequence>
<reference evidence="2" key="1">
    <citation type="submission" date="2023-03" db="UniProtKB">
        <authorList>
            <consortium name="EnsemblPlants"/>
        </authorList>
    </citation>
    <scope>IDENTIFICATION</scope>
</reference>
<organism evidence="2">
    <name type="scientific">Cucumis melo</name>
    <name type="common">Muskmelon</name>
    <dbReference type="NCBI Taxonomy" id="3656"/>
    <lineage>
        <taxon>Eukaryota</taxon>
        <taxon>Viridiplantae</taxon>
        <taxon>Streptophyta</taxon>
        <taxon>Embryophyta</taxon>
        <taxon>Tracheophyta</taxon>
        <taxon>Spermatophyta</taxon>
        <taxon>Magnoliopsida</taxon>
        <taxon>eudicotyledons</taxon>
        <taxon>Gunneridae</taxon>
        <taxon>Pentapetalae</taxon>
        <taxon>rosids</taxon>
        <taxon>fabids</taxon>
        <taxon>Cucurbitales</taxon>
        <taxon>Cucurbitaceae</taxon>
        <taxon>Benincaseae</taxon>
        <taxon>Cucumis</taxon>
    </lineage>
</organism>
<evidence type="ECO:0000313" key="2">
    <source>
        <dbReference type="EnsemblPlants" id="MELO3C030981.2.1"/>
    </source>
</evidence>
<keyword evidence="1" id="KW-1133">Transmembrane helix</keyword>
<dbReference type="EnsemblPlants" id="MELO3C030981.2.1">
    <property type="protein sequence ID" value="MELO3C030981.2.1"/>
    <property type="gene ID" value="MELO3C030981.2"/>
</dbReference>
<feature type="transmembrane region" description="Helical" evidence="1">
    <location>
        <begin position="163"/>
        <end position="184"/>
    </location>
</feature>
<protein>
    <submittedName>
        <fullName evidence="2">Uncharacterized protein</fullName>
    </submittedName>
</protein>
<keyword evidence="1" id="KW-0472">Membrane</keyword>
<evidence type="ECO:0000256" key="1">
    <source>
        <dbReference type="SAM" id="Phobius"/>
    </source>
</evidence>
<proteinExistence type="predicted"/>
<dbReference type="Gramene" id="MELO3C030981.2.1">
    <property type="protein sequence ID" value="MELO3C030981.2.1"/>
    <property type="gene ID" value="MELO3C030981.2"/>
</dbReference>
<dbReference type="AlphaFoldDB" id="A0A9I9EA92"/>
<keyword evidence="1" id="KW-0812">Transmembrane</keyword>
<name>A0A9I9EA92_CUCME</name>
<accession>A0A9I9EA92</accession>
<feature type="transmembrane region" description="Helical" evidence="1">
    <location>
        <begin position="113"/>
        <end position="134"/>
    </location>
</feature>